<evidence type="ECO:0000256" key="5">
    <source>
        <dbReference type="ARBA" id="ARBA00022801"/>
    </source>
</evidence>
<keyword evidence="6" id="KW-0749">Sporulation</keyword>
<dbReference type="InterPro" id="IPR002477">
    <property type="entry name" value="Peptidoglycan-bd-like"/>
</dbReference>
<evidence type="ECO:0000259" key="12">
    <source>
        <dbReference type="Pfam" id="PF07486"/>
    </source>
</evidence>
<keyword evidence="7" id="KW-0961">Cell wall biogenesis/degradation</keyword>
<keyword evidence="3" id="KW-0309">Germination</keyword>
<dbReference type="InterPro" id="IPR036366">
    <property type="entry name" value="PGBDSf"/>
</dbReference>
<comment type="caution">
    <text evidence="13">The sequence shown here is derived from an EMBL/GenBank/DDBJ whole genome shotgun (WGS) entry which is preliminary data.</text>
</comment>
<dbReference type="Proteomes" id="UP001597452">
    <property type="component" value="Unassembled WGS sequence"/>
</dbReference>
<keyword evidence="4 10" id="KW-0732">Signal</keyword>
<feature type="domain" description="Peptidoglycan binding-like" evidence="11">
    <location>
        <begin position="44"/>
        <end position="99"/>
    </location>
</feature>
<dbReference type="Gene3D" id="1.10.10.2520">
    <property type="entry name" value="Cell wall hydrolase SleB, domain 1"/>
    <property type="match status" value="1"/>
</dbReference>
<dbReference type="InterPro" id="IPR014224">
    <property type="entry name" value="Spore_cortex_SleB"/>
</dbReference>
<protein>
    <recommendedName>
        <fullName evidence="2 8">Spore cortex-lytic enzyme</fullName>
    </recommendedName>
</protein>
<dbReference type="Pfam" id="PF01471">
    <property type="entry name" value="PG_binding_1"/>
    <property type="match status" value="1"/>
</dbReference>
<evidence type="ECO:0000256" key="1">
    <source>
        <dbReference type="ARBA" id="ARBA00007010"/>
    </source>
</evidence>
<evidence type="ECO:0000313" key="13">
    <source>
        <dbReference type="EMBL" id="MFD2640331.1"/>
    </source>
</evidence>
<dbReference type="InterPro" id="IPR011105">
    <property type="entry name" value="Cell_wall_hydrolase_SleB"/>
</dbReference>
<feature type="signal peptide" evidence="10">
    <location>
        <begin position="1"/>
        <end position="26"/>
    </location>
</feature>
<feature type="chain" id="PRO_5045065065" description="Spore cortex-lytic enzyme" evidence="10">
    <location>
        <begin position="27"/>
        <end position="294"/>
    </location>
</feature>
<dbReference type="Gene3D" id="1.10.101.10">
    <property type="entry name" value="PGBD-like superfamily/PGBD"/>
    <property type="match status" value="1"/>
</dbReference>
<feature type="compositionally biased region" description="Low complexity" evidence="9">
    <location>
        <begin position="133"/>
        <end position="144"/>
    </location>
</feature>
<dbReference type="Pfam" id="PF07486">
    <property type="entry name" value="Hydrolase_2"/>
    <property type="match status" value="1"/>
</dbReference>
<dbReference type="EMBL" id="JBHUMZ010000053">
    <property type="protein sequence ID" value="MFD2640331.1"/>
    <property type="molecule type" value="Genomic_DNA"/>
</dbReference>
<dbReference type="InterPro" id="IPR036365">
    <property type="entry name" value="PGBD-like_sf"/>
</dbReference>
<dbReference type="SUPFAM" id="SSF47090">
    <property type="entry name" value="PGBD-like"/>
    <property type="match status" value="1"/>
</dbReference>
<feature type="compositionally biased region" description="Low complexity" evidence="9">
    <location>
        <begin position="153"/>
        <end position="168"/>
    </location>
</feature>
<accession>A0ABW5QER1</accession>
<evidence type="ECO:0000256" key="8">
    <source>
        <dbReference type="NCBIfam" id="TIGR02869"/>
    </source>
</evidence>
<evidence type="ECO:0000256" key="2">
    <source>
        <dbReference type="ARBA" id="ARBA00018364"/>
    </source>
</evidence>
<dbReference type="Gene3D" id="6.20.240.60">
    <property type="match status" value="1"/>
</dbReference>
<keyword evidence="5" id="KW-0378">Hydrolase</keyword>
<keyword evidence="14" id="KW-1185">Reference proteome</keyword>
<dbReference type="NCBIfam" id="TIGR02869">
    <property type="entry name" value="spore_SleB"/>
    <property type="match status" value="1"/>
</dbReference>
<evidence type="ECO:0000313" key="14">
    <source>
        <dbReference type="Proteomes" id="UP001597452"/>
    </source>
</evidence>
<organism evidence="13 14">
    <name type="scientific">Piscibacillus salipiscarius</name>
    <dbReference type="NCBI Taxonomy" id="299480"/>
    <lineage>
        <taxon>Bacteria</taxon>
        <taxon>Bacillati</taxon>
        <taxon>Bacillota</taxon>
        <taxon>Bacilli</taxon>
        <taxon>Bacillales</taxon>
        <taxon>Bacillaceae</taxon>
        <taxon>Piscibacillus</taxon>
    </lineage>
</organism>
<proteinExistence type="inferred from homology"/>
<evidence type="ECO:0000256" key="4">
    <source>
        <dbReference type="ARBA" id="ARBA00022729"/>
    </source>
</evidence>
<gene>
    <name evidence="13" type="primary">sleB</name>
    <name evidence="13" type="ORF">ACFSW4_15785</name>
</gene>
<evidence type="ECO:0000256" key="9">
    <source>
        <dbReference type="SAM" id="MobiDB-lite"/>
    </source>
</evidence>
<evidence type="ECO:0000256" key="7">
    <source>
        <dbReference type="ARBA" id="ARBA00023316"/>
    </source>
</evidence>
<evidence type="ECO:0000259" key="11">
    <source>
        <dbReference type="Pfam" id="PF01471"/>
    </source>
</evidence>
<feature type="domain" description="Cell wall hydrolase SleB" evidence="12">
    <location>
        <begin position="195"/>
        <end position="293"/>
    </location>
</feature>
<evidence type="ECO:0000256" key="3">
    <source>
        <dbReference type="ARBA" id="ARBA00022544"/>
    </source>
</evidence>
<dbReference type="RefSeq" id="WP_377330494.1">
    <property type="nucleotide sequence ID" value="NZ_JBHUMZ010000053.1"/>
</dbReference>
<reference evidence="14" key="1">
    <citation type="journal article" date="2019" name="Int. J. Syst. Evol. Microbiol.">
        <title>The Global Catalogue of Microorganisms (GCM) 10K type strain sequencing project: providing services to taxonomists for standard genome sequencing and annotation.</title>
        <authorList>
            <consortium name="The Broad Institute Genomics Platform"/>
            <consortium name="The Broad Institute Genome Sequencing Center for Infectious Disease"/>
            <person name="Wu L."/>
            <person name="Ma J."/>
        </authorList>
    </citation>
    <scope>NUCLEOTIDE SEQUENCE [LARGE SCALE GENOMIC DNA]</scope>
    <source>
        <strain evidence="14">TISTR 1571</strain>
    </source>
</reference>
<evidence type="ECO:0000256" key="10">
    <source>
        <dbReference type="SAM" id="SignalP"/>
    </source>
</evidence>
<comment type="similarity">
    <text evidence="1">Belongs to the SleB family.</text>
</comment>
<name>A0ABW5QER1_9BACI</name>
<dbReference type="InterPro" id="IPR042047">
    <property type="entry name" value="SleB_dom1"/>
</dbReference>
<evidence type="ECO:0000256" key="6">
    <source>
        <dbReference type="ARBA" id="ARBA00022969"/>
    </source>
</evidence>
<sequence length="294" mass="32782">MNTLSKLKILILISLAIALTIGTSSEVPETKAFTQQVIQKGAVGDDVIELQSRLQYIGFYNGKIDGVFGWGTYWAVRNFQNEFGMKVDGLVGQKTKDMLVKASEYDEQWVKEQIRQGKEFTHYGGQKRPWSEAQKSNQNQQGNQGKQGGQGQQGQANQNNQQEQPEQPTATNVPKGFSQNDIQLLAQAVYSEARGEPYVGQVAVAAVILNRLEDSTFPDSISGIIFEPLAFTAVADGQFYMEPDEQSREAVMDAINGWDPSGGAIYYFNPDTATSDWIWQRPQIKRIGKHIFCK</sequence>
<feature type="region of interest" description="Disordered" evidence="9">
    <location>
        <begin position="123"/>
        <end position="176"/>
    </location>
</feature>